<protein>
    <submittedName>
        <fullName evidence="4">Uncharacterized protein</fullName>
    </submittedName>
</protein>
<keyword evidence="2" id="KW-0812">Transmembrane</keyword>
<feature type="compositionally biased region" description="Polar residues" evidence="1">
    <location>
        <begin position="45"/>
        <end position="59"/>
    </location>
</feature>
<organism evidence="4 5">
    <name type="scientific">Plasmodium vivax</name>
    <name type="common">malaria parasite P. vivax</name>
    <dbReference type="NCBI Taxonomy" id="5855"/>
    <lineage>
        <taxon>Eukaryota</taxon>
        <taxon>Sar</taxon>
        <taxon>Alveolata</taxon>
        <taxon>Apicomplexa</taxon>
        <taxon>Aconoidasida</taxon>
        <taxon>Haemosporida</taxon>
        <taxon>Plasmodiidae</taxon>
        <taxon>Plasmodium</taxon>
        <taxon>Plasmodium (Plasmodium)</taxon>
    </lineage>
</organism>
<dbReference type="Proteomes" id="UP000196402">
    <property type="component" value="Chromosome 13"/>
</dbReference>
<evidence type="ECO:0000313" key="4">
    <source>
        <dbReference type="EMBL" id="SCO69558.1"/>
    </source>
</evidence>
<evidence type="ECO:0000313" key="5">
    <source>
        <dbReference type="Proteomes" id="UP000196402"/>
    </source>
</evidence>
<dbReference type="AlphaFoldDB" id="A0A1G4H3W8"/>
<dbReference type="EMBL" id="LT615251">
    <property type="protein sequence ID" value="SCO69558.1"/>
    <property type="molecule type" value="Genomic_DNA"/>
</dbReference>
<feature type="region of interest" description="Disordered" evidence="1">
    <location>
        <begin position="27"/>
        <end position="75"/>
    </location>
</feature>
<dbReference type="VEuPathDB" id="PlasmoDB:PVP01_1345600"/>
<name>A0A1G4H3W8_PLAVI</name>
<accession>A0A1G4H3W8</accession>
<dbReference type="VEuPathDB" id="PlasmoDB:PVW1_130052200"/>
<proteinExistence type="predicted"/>
<keyword evidence="2" id="KW-0472">Membrane</keyword>
<feature type="transmembrane region" description="Helical" evidence="2">
    <location>
        <begin position="338"/>
        <end position="357"/>
    </location>
</feature>
<evidence type="ECO:0000256" key="1">
    <source>
        <dbReference type="SAM" id="MobiDB-lite"/>
    </source>
</evidence>
<evidence type="ECO:0000256" key="3">
    <source>
        <dbReference type="SAM" id="SignalP"/>
    </source>
</evidence>
<keyword evidence="2" id="KW-1133">Transmembrane helix</keyword>
<dbReference type="Gene3D" id="2.10.25.10">
    <property type="entry name" value="Laminin"/>
    <property type="match status" value="1"/>
</dbReference>
<sequence>MLNLKVAFFLSACILLFPRYGARRDAQSYEDTPGASSHGDKSLEAKQTNPWGWGNNQTGKLFGSGANKENDSNERKHQVSFFFSDSKGIPYEGNNLPSQNMCALQEYQNVNRCGSAHERMIQLNDARPYRFSGGNFSPLLHTNRGTTKQTSQRGERKFDQLLLLLRNVIPFNMAPKKEMTQRRHKNCITVGESVKSKSVFKFLEDEGMKRAVGTYHTRYKEETAILFAYEEVKRMMSGARKSRILREACTLDCGNDGTCEMNSGLQYCECKAGYSMDIKNNFICKEHCAVNNGGCDPNAVCTPVVPDDEEKNGVIKNVGVLCKCKNGNTKHMGYYCNSGYFTSLNLLLLLLLLLYWCY</sequence>
<feature type="region of interest" description="Disordered" evidence="1">
    <location>
        <begin position="134"/>
        <end position="153"/>
    </location>
</feature>
<evidence type="ECO:0000256" key="2">
    <source>
        <dbReference type="SAM" id="Phobius"/>
    </source>
</evidence>
<dbReference type="VEuPathDB" id="PlasmoDB:PVX_086272"/>
<feature type="chain" id="PRO_5009234396" evidence="3">
    <location>
        <begin position="23"/>
        <end position="358"/>
    </location>
</feature>
<gene>
    <name evidence="4" type="ORF">PVT01_130050500</name>
</gene>
<feature type="signal peptide" evidence="3">
    <location>
        <begin position="1"/>
        <end position="22"/>
    </location>
</feature>
<feature type="compositionally biased region" description="Polar residues" evidence="1">
    <location>
        <begin position="143"/>
        <end position="152"/>
    </location>
</feature>
<reference evidence="4 5" key="1">
    <citation type="submission" date="2016-07" db="EMBL/GenBank/DDBJ databases">
        <authorList>
            <consortium name="Pathogen Informatics"/>
        </authorList>
    </citation>
    <scope>NUCLEOTIDE SEQUENCE [LARGE SCALE GENOMIC DNA]</scope>
</reference>
<dbReference type="VEuPathDB" id="PlasmoDB:PVPAM_130060700"/>
<keyword evidence="3" id="KW-0732">Signal</keyword>